<dbReference type="RefSeq" id="WP_354644031.1">
    <property type="nucleotide sequence ID" value="NZ_CP159872.1"/>
</dbReference>
<keyword evidence="2" id="KW-0472">Membrane</keyword>
<name>A0AAU8K4T3_9ACTN</name>
<dbReference type="AlphaFoldDB" id="A0AAU8K4T3"/>
<protein>
    <recommendedName>
        <fullName evidence="4">Secreted protein</fullName>
    </recommendedName>
</protein>
<sequence length="74" mass="7881">MNHPPTTTTTTTPASHPLRTLLAFLLLLVLLFAVSFTAGHLLGPLRPASGNDDPRPAPHTHALPTLLVTPESVR</sequence>
<feature type="transmembrane region" description="Helical" evidence="2">
    <location>
        <begin position="20"/>
        <end position="42"/>
    </location>
</feature>
<reference evidence="3" key="1">
    <citation type="submission" date="2024-06" db="EMBL/GenBank/DDBJ databases">
        <title>The genome sequences of Kitasatospora sp. strain HUAS MG31.</title>
        <authorList>
            <person name="Mo P."/>
        </authorList>
    </citation>
    <scope>NUCLEOTIDE SEQUENCE</scope>
    <source>
        <strain evidence="3">HUAS MG31</strain>
    </source>
</reference>
<dbReference type="EMBL" id="CP159872">
    <property type="protein sequence ID" value="XCM83096.1"/>
    <property type="molecule type" value="Genomic_DNA"/>
</dbReference>
<accession>A0AAU8K4T3</accession>
<organism evidence="3">
    <name type="scientific">Kitasatospora camelliae</name>
    <dbReference type="NCBI Taxonomy" id="3156397"/>
    <lineage>
        <taxon>Bacteria</taxon>
        <taxon>Bacillati</taxon>
        <taxon>Actinomycetota</taxon>
        <taxon>Actinomycetes</taxon>
        <taxon>Kitasatosporales</taxon>
        <taxon>Streptomycetaceae</taxon>
        <taxon>Kitasatospora</taxon>
    </lineage>
</organism>
<dbReference type="KEGG" id="kcm:ABWK59_31310"/>
<feature type="region of interest" description="Disordered" evidence="1">
    <location>
        <begin position="43"/>
        <end position="74"/>
    </location>
</feature>
<keyword evidence="2" id="KW-0812">Transmembrane</keyword>
<evidence type="ECO:0000256" key="1">
    <source>
        <dbReference type="SAM" id="MobiDB-lite"/>
    </source>
</evidence>
<gene>
    <name evidence="3" type="ORF">ABWK59_31310</name>
</gene>
<evidence type="ECO:0000313" key="3">
    <source>
        <dbReference type="EMBL" id="XCM83096.1"/>
    </source>
</evidence>
<evidence type="ECO:0000256" key="2">
    <source>
        <dbReference type="SAM" id="Phobius"/>
    </source>
</evidence>
<evidence type="ECO:0008006" key="4">
    <source>
        <dbReference type="Google" id="ProtNLM"/>
    </source>
</evidence>
<keyword evidence="2" id="KW-1133">Transmembrane helix</keyword>
<proteinExistence type="predicted"/>